<dbReference type="InterPro" id="IPR007751">
    <property type="entry name" value="DUF676_lipase-like"/>
</dbReference>
<comment type="similarity">
    <text evidence="1">Belongs to the putative lipase ROG1 family.</text>
</comment>
<dbReference type="EMBL" id="AZHC01000047">
    <property type="protein sequence ID" value="OAA34844.1"/>
    <property type="molecule type" value="Genomic_DNA"/>
</dbReference>
<dbReference type="SUPFAM" id="SSF53474">
    <property type="entry name" value="alpha/beta-Hydrolases"/>
    <property type="match status" value="1"/>
</dbReference>
<dbReference type="PANTHER" id="PTHR11440">
    <property type="entry name" value="LECITHIN-CHOLESTEROL ACYLTRANSFERASE-RELATED"/>
    <property type="match status" value="1"/>
</dbReference>
<feature type="compositionally biased region" description="Basic residues" evidence="2">
    <location>
        <begin position="33"/>
        <end position="47"/>
    </location>
</feature>
<dbReference type="Proteomes" id="UP000243498">
    <property type="component" value="Unassembled WGS sequence"/>
</dbReference>
<name>A0A166WKX1_METRR</name>
<comment type="caution">
    <text evidence="4">The sequence shown here is derived from an EMBL/GenBank/DDBJ whole genome shotgun (WGS) entry which is preliminary data.</text>
</comment>
<accession>A0A166WKX1</accession>
<evidence type="ECO:0000256" key="1">
    <source>
        <dbReference type="ARBA" id="ARBA00007920"/>
    </source>
</evidence>
<protein>
    <recommendedName>
        <fullName evidence="3">DUF676 domain-containing protein</fullName>
    </recommendedName>
</protein>
<evidence type="ECO:0000313" key="4">
    <source>
        <dbReference type="EMBL" id="OAA34844.1"/>
    </source>
</evidence>
<feature type="domain" description="DUF676" evidence="3">
    <location>
        <begin position="136"/>
        <end position="198"/>
    </location>
</feature>
<reference evidence="4 5" key="1">
    <citation type="journal article" date="2016" name="Genome Biol. Evol.">
        <title>Divergent and convergent evolution of fungal pathogenicity.</title>
        <authorList>
            <person name="Shang Y."/>
            <person name="Xiao G."/>
            <person name="Zheng P."/>
            <person name="Cen K."/>
            <person name="Zhan S."/>
            <person name="Wang C."/>
        </authorList>
    </citation>
    <scope>NUCLEOTIDE SEQUENCE [LARGE SCALE GENOMIC DNA]</scope>
    <source>
        <strain evidence="4 5">RCEF 4871</strain>
    </source>
</reference>
<dbReference type="InterPro" id="IPR029058">
    <property type="entry name" value="AB_hydrolase_fold"/>
</dbReference>
<dbReference type="Gene3D" id="3.40.50.1820">
    <property type="entry name" value="alpha/beta hydrolase"/>
    <property type="match status" value="1"/>
</dbReference>
<evidence type="ECO:0000256" key="2">
    <source>
        <dbReference type="SAM" id="MobiDB-lite"/>
    </source>
</evidence>
<dbReference type="Pfam" id="PF05057">
    <property type="entry name" value="DUF676"/>
    <property type="match status" value="1"/>
</dbReference>
<proteinExistence type="inferred from homology"/>
<feature type="compositionally biased region" description="Polar residues" evidence="2">
    <location>
        <begin position="22"/>
        <end position="31"/>
    </location>
</feature>
<dbReference type="STRING" id="1081105.A0A166WKX1"/>
<sequence>MASSIQKASPKHNVEMRKCAQRSASLASLHTRQFPRRHFTSSRHAHRARDPRIRDIGRQIEDDYAALRQHYATPRHPIVLAHGLLGFSELHLPPLPRIQYWHGIREALTAQGAAVITTTVPPSSSIAERAAKLADDIARAGVDASAGVNVIAHSMGGLDARWMISQVLKQRAGTTAVKVASLTTISTPHHGSPFVDYVLHASSGILYLPRLYRLLEHAGLSTGAFAQLTTSYMEDEFNPAAQDDPDVRYFSYGAVMAPPPLLSPFRIPKRIIDEAEGVNDGLVSVQSARWGAYQGTLVGVNHLDLINWPNRVRWMVRGWMGVRKRFNAVAFYLGVADMLAREGL</sequence>
<gene>
    <name evidence="4" type="ORF">NOR_08230</name>
</gene>
<dbReference type="OMA" id="WGDYKGT"/>
<feature type="region of interest" description="Disordered" evidence="2">
    <location>
        <begin position="1"/>
        <end position="51"/>
    </location>
</feature>
<evidence type="ECO:0000313" key="5">
    <source>
        <dbReference type="Proteomes" id="UP000243498"/>
    </source>
</evidence>
<keyword evidence="5" id="KW-1185">Reference proteome</keyword>
<organism evidence="4 5">
    <name type="scientific">Metarhizium rileyi (strain RCEF 4871)</name>
    <name type="common">Nomuraea rileyi</name>
    <dbReference type="NCBI Taxonomy" id="1649241"/>
    <lineage>
        <taxon>Eukaryota</taxon>
        <taxon>Fungi</taxon>
        <taxon>Dikarya</taxon>
        <taxon>Ascomycota</taxon>
        <taxon>Pezizomycotina</taxon>
        <taxon>Sordariomycetes</taxon>
        <taxon>Hypocreomycetidae</taxon>
        <taxon>Hypocreales</taxon>
        <taxon>Clavicipitaceae</taxon>
        <taxon>Metarhizium</taxon>
    </lineage>
</organism>
<dbReference type="AlphaFoldDB" id="A0A166WKX1"/>
<dbReference type="OrthoDB" id="5592486at2759"/>
<evidence type="ECO:0000259" key="3">
    <source>
        <dbReference type="Pfam" id="PF05057"/>
    </source>
</evidence>